<evidence type="ECO:0000259" key="7">
    <source>
        <dbReference type="Pfam" id="PF07227"/>
    </source>
</evidence>
<feature type="region of interest" description="Disordered" evidence="6">
    <location>
        <begin position="400"/>
        <end position="434"/>
    </location>
</feature>
<evidence type="ECO:0000259" key="8">
    <source>
        <dbReference type="Pfam" id="PF23380"/>
    </source>
</evidence>
<dbReference type="Pfam" id="PF07227">
    <property type="entry name" value="PHD_Oberon"/>
    <property type="match status" value="1"/>
</dbReference>
<dbReference type="PANTHER" id="PTHR46286">
    <property type="entry name" value="VIN3-LIKE PROTEIN 2-RELATED"/>
    <property type="match status" value="1"/>
</dbReference>
<dbReference type="AlphaFoldDB" id="A0ABD1SP56"/>
<gene>
    <name evidence="9" type="ORF">Fot_36109</name>
</gene>
<sequence>MGGSKSRYMPKYIQPHHTAVLTLAFLDPELEFDPSKCSKLSMEQKRELVYELSKWSDGATDILQAWSRQDILQILCAELGKERKYTGLTKLKIIEHLLKVVSDKKSLERGTANLPEKPPLLDNGERTPKRQRKSDNPNRLLSAANTETTSMVDGDLINITYCKNSACKARLNSEDVFCKRCSCCICRQYDDNKDPSLWLVCCSDPPFQGKSCGMSCHLECALRHENSGITNNRQDKGLDGSFCCVSCGKVNDLLSSWRKQLTVARDTRRVDILCYRLSLSQKILAGTKHYQNLYGIVDEAVKKLEEDVGPLTGLPVKKARGIVNRLSSGPEVQRLCTSAVDSLDSMLSNRVSDMPSDSSMLVAKLVRFEENNNREMEMHQAQFRMGNSQSKVANINSTNVEVEQSQSPATNCSTLSNPSSEEDETNNVMPCSNRDENRGDNYLAFCRNADKSSSANFLNDFINCSESQKETIRDAVSLLDEEEKQNNDALNLKNKDISEGQMVEEMSTGNGSNTPSRAGLECVPYVDSSENGLPITPCKLENVKDGNGRNNRPKHGGRGVDNASAREKEPLKKKSEERDKDCSGIGDKNFEFYVKVIRWLECDGHIETTFRQKFLTWYSLRATPEEVKVVKVFVDTFIEDPASLAGQLVDTFSDVISNKRCSTVPAGFCLKLWH</sequence>
<dbReference type="GO" id="GO:0005634">
    <property type="term" value="C:nucleus"/>
    <property type="evidence" value="ECO:0007669"/>
    <property type="project" value="UniProtKB-SubCell"/>
</dbReference>
<organism evidence="9 10">
    <name type="scientific">Forsythia ovata</name>
    <dbReference type="NCBI Taxonomy" id="205694"/>
    <lineage>
        <taxon>Eukaryota</taxon>
        <taxon>Viridiplantae</taxon>
        <taxon>Streptophyta</taxon>
        <taxon>Embryophyta</taxon>
        <taxon>Tracheophyta</taxon>
        <taxon>Spermatophyta</taxon>
        <taxon>Magnoliopsida</taxon>
        <taxon>eudicotyledons</taxon>
        <taxon>Gunneridae</taxon>
        <taxon>Pentapetalae</taxon>
        <taxon>asterids</taxon>
        <taxon>lamiids</taxon>
        <taxon>Lamiales</taxon>
        <taxon>Oleaceae</taxon>
        <taxon>Forsythieae</taxon>
        <taxon>Forsythia</taxon>
    </lineage>
</organism>
<feature type="domain" description="VIN3-like C-terminal" evidence="8">
    <location>
        <begin position="587"/>
        <end position="660"/>
    </location>
</feature>
<feature type="compositionally biased region" description="Basic and acidic residues" evidence="6">
    <location>
        <begin position="564"/>
        <end position="580"/>
    </location>
</feature>
<evidence type="ECO:0000256" key="1">
    <source>
        <dbReference type="ARBA" id="ARBA00004123"/>
    </source>
</evidence>
<feature type="compositionally biased region" description="Basic and acidic residues" evidence="6">
    <location>
        <begin position="123"/>
        <end position="136"/>
    </location>
</feature>
<keyword evidence="10" id="KW-1185">Reference proteome</keyword>
<dbReference type="GO" id="GO:0008270">
    <property type="term" value="F:zinc ion binding"/>
    <property type="evidence" value="ECO:0007669"/>
    <property type="project" value="UniProtKB-KW"/>
</dbReference>
<dbReference type="InterPro" id="IPR032881">
    <property type="entry name" value="Oberon-like_PHD"/>
</dbReference>
<comment type="caution">
    <text evidence="9">The sequence shown here is derived from an EMBL/GenBank/DDBJ whole genome shotgun (WGS) entry which is preliminary data.</text>
</comment>
<feature type="domain" description="Oberon-like PHD finger" evidence="7">
    <location>
        <begin position="162"/>
        <end position="282"/>
    </location>
</feature>
<dbReference type="EMBL" id="JBFOLJ010000010">
    <property type="protein sequence ID" value="KAL2502261.1"/>
    <property type="molecule type" value="Genomic_DNA"/>
</dbReference>
<feature type="region of interest" description="Disordered" evidence="6">
    <location>
        <begin position="536"/>
        <end position="580"/>
    </location>
</feature>
<keyword evidence="5" id="KW-0539">Nucleus</keyword>
<accession>A0ABD1SP56</accession>
<evidence type="ECO:0000256" key="6">
    <source>
        <dbReference type="SAM" id="MobiDB-lite"/>
    </source>
</evidence>
<evidence type="ECO:0000313" key="10">
    <source>
        <dbReference type="Proteomes" id="UP001604277"/>
    </source>
</evidence>
<keyword evidence="3" id="KW-0863">Zinc-finger</keyword>
<dbReference type="InterPro" id="IPR056990">
    <property type="entry name" value="VIN3-like_C"/>
</dbReference>
<evidence type="ECO:0000313" key="9">
    <source>
        <dbReference type="EMBL" id="KAL2502261.1"/>
    </source>
</evidence>
<keyword evidence="4" id="KW-0862">Zinc</keyword>
<evidence type="ECO:0000256" key="4">
    <source>
        <dbReference type="ARBA" id="ARBA00022833"/>
    </source>
</evidence>
<keyword evidence="2" id="KW-0479">Metal-binding</keyword>
<dbReference type="InterPro" id="IPR044514">
    <property type="entry name" value="VIN3-like"/>
</dbReference>
<evidence type="ECO:0000256" key="5">
    <source>
        <dbReference type="ARBA" id="ARBA00023242"/>
    </source>
</evidence>
<evidence type="ECO:0000256" key="3">
    <source>
        <dbReference type="ARBA" id="ARBA00022771"/>
    </source>
</evidence>
<comment type="subcellular location">
    <subcellularLocation>
        <location evidence="1">Nucleus</location>
    </subcellularLocation>
</comment>
<evidence type="ECO:0000256" key="2">
    <source>
        <dbReference type="ARBA" id="ARBA00022723"/>
    </source>
</evidence>
<protein>
    <submittedName>
        <fullName evidence="9">Protein VERNALIZATION INSENSITIVE 3</fullName>
    </submittedName>
</protein>
<reference evidence="10" key="1">
    <citation type="submission" date="2024-07" db="EMBL/GenBank/DDBJ databases">
        <title>Two chromosome-level genome assemblies of Korean endemic species Abeliophyllum distichum and Forsythia ovata (Oleaceae).</title>
        <authorList>
            <person name="Jang H."/>
        </authorList>
    </citation>
    <scope>NUCLEOTIDE SEQUENCE [LARGE SCALE GENOMIC DNA]</scope>
</reference>
<feature type="compositionally biased region" description="Polar residues" evidence="6">
    <location>
        <begin position="400"/>
        <end position="419"/>
    </location>
</feature>
<dbReference type="Proteomes" id="UP001604277">
    <property type="component" value="Unassembled WGS sequence"/>
</dbReference>
<dbReference type="Pfam" id="PF23380">
    <property type="entry name" value="VIN3_C"/>
    <property type="match status" value="1"/>
</dbReference>
<name>A0ABD1SP56_9LAMI</name>
<feature type="region of interest" description="Disordered" evidence="6">
    <location>
        <begin position="109"/>
        <end position="139"/>
    </location>
</feature>
<proteinExistence type="predicted"/>
<dbReference type="CDD" id="cd15521">
    <property type="entry name" value="PHD_VIN3_plant"/>
    <property type="match status" value="1"/>
</dbReference>
<dbReference type="PANTHER" id="PTHR46286:SF2">
    <property type="entry name" value="VIN3-LIKE PROTEIN 2"/>
    <property type="match status" value="1"/>
</dbReference>